<dbReference type="EMBL" id="KK101525">
    <property type="protein sequence ID" value="KIZ00555.1"/>
    <property type="molecule type" value="Genomic_DNA"/>
</dbReference>
<evidence type="ECO:0000256" key="3">
    <source>
        <dbReference type="ARBA" id="ARBA00022679"/>
    </source>
</evidence>
<dbReference type="OrthoDB" id="546085at2759"/>
<keyword evidence="6" id="KW-0067">ATP-binding</keyword>
<dbReference type="STRING" id="145388.A0A0D2MBA9"/>
<comment type="similarity">
    <text evidence="8">Belongs to the protein kinase superfamily. Ser/Thr protein kinase family. GCN2 subfamily.</text>
</comment>
<dbReference type="InterPro" id="IPR008271">
    <property type="entry name" value="Ser/Thr_kinase_AS"/>
</dbReference>
<evidence type="ECO:0000256" key="9">
    <source>
        <dbReference type="ARBA" id="ARBA00048659"/>
    </source>
</evidence>
<dbReference type="InterPro" id="IPR050339">
    <property type="entry name" value="CC_SR_Kinase"/>
</dbReference>
<keyword evidence="4" id="KW-0547">Nucleotide-binding</keyword>
<evidence type="ECO:0000256" key="1">
    <source>
        <dbReference type="ARBA" id="ARBA00012513"/>
    </source>
</evidence>
<evidence type="ECO:0000256" key="10">
    <source>
        <dbReference type="ARBA" id="ARBA00048977"/>
    </source>
</evidence>
<dbReference type="RefSeq" id="XP_013899574.1">
    <property type="nucleotide sequence ID" value="XM_014044120.1"/>
</dbReference>
<gene>
    <name evidence="12" type="ORF">MNEG_7406</name>
</gene>
<dbReference type="AlphaFoldDB" id="A0A0D2MBA9"/>
<dbReference type="PROSITE" id="PS00108">
    <property type="entry name" value="PROTEIN_KINASE_ST"/>
    <property type="match status" value="1"/>
</dbReference>
<keyword evidence="3" id="KW-0808">Transferase</keyword>
<evidence type="ECO:0000259" key="11">
    <source>
        <dbReference type="PROSITE" id="PS50011"/>
    </source>
</evidence>
<organism evidence="12 13">
    <name type="scientific">Monoraphidium neglectum</name>
    <dbReference type="NCBI Taxonomy" id="145388"/>
    <lineage>
        <taxon>Eukaryota</taxon>
        <taxon>Viridiplantae</taxon>
        <taxon>Chlorophyta</taxon>
        <taxon>core chlorophytes</taxon>
        <taxon>Chlorophyceae</taxon>
        <taxon>CS clade</taxon>
        <taxon>Sphaeropleales</taxon>
        <taxon>Selenastraceae</taxon>
        <taxon>Monoraphidium</taxon>
    </lineage>
</organism>
<dbReference type="InterPro" id="IPR000719">
    <property type="entry name" value="Prot_kinase_dom"/>
</dbReference>
<comment type="catalytic activity">
    <reaction evidence="10">
        <text>L-seryl-[protein] + ATP = O-phospho-L-seryl-[protein] + ADP + H(+)</text>
        <dbReference type="Rhea" id="RHEA:17989"/>
        <dbReference type="Rhea" id="RHEA-COMP:9863"/>
        <dbReference type="Rhea" id="RHEA-COMP:11604"/>
        <dbReference type="ChEBI" id="CHEBI:15378"/>
        <dbReference type="ChEBI" id="CHEBI:29999"/>
        <dbReference type="ChEBI" id="CHEBI:30616"/>
        <dbReference type="ChEBI" id="CHEBI:83421"/>
        <dbReference type="ChEBI" id="CHEBI:456216"/>
        <dbReference type="EC" id="2.7.11.1"/>
    </reaction>
    <physiologicalReaction direction="left-to-right" evidence="10">
        <dbReference type="Rhea" id="RHEA:17990"/>
    </physiologicalReaction>
</comment>
<sequence length="157" mass="17095">MKDAVEMAVLSHIRHPAVVGVYGCFTDMVEEAGDPGASPPASARLPRYRPLRPDDPQEAMACSIIVMEYCDQGTLRDAIGRGVVHARMSDKMIAIDILTAAEILLQIARSIAFVHERGLLHCDIKTENILIKTDVSSSLGFACKLADFGLAKMLNQE</sequence>
<comment type="catalytic activity">
    <reaction evidence="9">
        <text>L-threonyl-[protein] + ATP = O-phospho-L-threonyl-[protein] + ADP + H(+)</text>
        <dbReference type="Rhea" id="RHEA:46608"/>
        <dbReference type="Rhea" id="RHEA-COMP:11060"/>
        <dbReference type="Rhea" id="RHEA-COMP:11605"/>
        <dbReference type="ChEBI" id="CHEBI:15378"/>
        <dbReference type="ChEBI" id="CHEBI:30013"/>
        <dbReference type="ChEBI" id="CHEBI:30616"/>
        <dbReference type="ChEBI" id="CHEBI:61977"/>
        <dbReference type="ChEBI" id="CHEBI:456216"/>
        <dbReference type="EC" id="2.7.11.1"/>
    </reaction>
    <physiologicalReaction direction="left-to-right" evidence="9">
        <dbReference type="Rhea" id="RHEA:46609"/>
    </physiologicalReaction>
</comment>
<dbReference type="Gene3D" id="1.10.510.10">
    <property type="entry name" value="Transferase(Phosphotransferase) domain 1"/>
    <property type="match status" value="1"/>
</dbReference>
<dbReference type="GO" id="GO:0005737">
    <property type="term" value="C:cytoplasm"/>
    <property type="evidence" value="ECO:0007669"/>
    <property type="project" value="TreeGrafter"/>
</dbReference>
<keyword evidence="7" id="KW-0652">Protein synthesis inhibitor</keyword>
<dbReference type="GO" id="GO:0005524">
    <property type="term" value="F:ATP binding"/>
    <property type="evidence" value="ECO:0007669"/>
    <property type="project" value="UniProtKB-KW"/>
</dbReference>
<feature type="domain" description="Protein kinase" evidence="11">
    <location>
        <begin position="1"/>
        <end position="157"/>
    </location>
</feature>
<keyword evidence="5" id="KW-0418">Kinase</keyword>
<evidence type="ECO:0000313" key="13">
    <source>
        <dbReference type="Proteomes" id="UP000054498"/>
    </source>
</evidence>
<evidence type="ECO:0000256" key="7">
    <source>
        <dbReference type="ARBA" id="ARBA00023193"/>
    </source>
</evidence>
<dbReference type="SUPFAM" id="SSF56112">
    <property type="entry name" value="Protein kinase-like (PK-like)"/>
    <property type="match status" value="1"/>
</dbReference>
<accession>A0A0D2MBA9</accession>
<dbReference type="PROSITE" id="PS50011">
    <property type="entry name" value="PROTEIN_KINASE_DOM"/>
    <property type="match status" value="1"/>
</dbReference>
<protein>
    <recommendedName>
        <fullName evidence="1">non-specific serine/threonine protein kinase</fullName>
        <ecNumber evidence="1">2.7.11.1</ecNumber>
    </recommendedName>
</protein>
<keyword evidence="2" id="KW-0723">Serine/threonine-protein kinase</keyword>
<dbReference type="GO" id="GO:0004694">
    <property type="term" value="F:eukaryotic translation initiation factor 2alpha kinase activity"/>
    <property type="evidence" value="ECO:0007669"/>
    <property type="project" value="TreeGrafter"/>
</dbReference>
<evidence type="ECO:0000313" key="12">
    <source>
        <dbReference type="EMBL" id="KIZ00555.1"/>
    </source>
</evidence>
<dbReference type="Pfam" id="PF00069">
    <property type="entry name" value="Pkinase"/>
    <property type="match status" value="1"/>
</dbReference>
<dbReference type="GO" id="GO:0017148">
    <property type="term" value="P:negative regulation of translation"/>
    <property type="evidence" value="ECO:0007669"/>
    <property type="project" value="UniProtKB-KW"/>
</dbReference>
<keyword evidence="13" id="KW-1185">Reference proteome</keyword>
<name>A0A0D2MBA9_9CHLO</name>
<evidence type="ECO:0000256" key="6">
    <source>
        <dbReference type="ARBA" id="ARBA00022840"/>
    </source>
</evidence>
<reference evidence="12 13" key="1">
    <citation type="journal article" date="2013" name="BMC Genomics">
        <title>Reconstruction of the lipid metabolism for the microalga Monoraphidium neglectum from its genome sequence reveals characteristics suitable for biofuel production.</title>
        <authorList>
            <person name="Bogen C."/>
            <person name="Al-Dilaimi A."/>
            <person name="Albersmeier A."/>
            <person name="Wichmann J."/>
            <person name="Grundmann M."/>
            <person name="Rupp O."/>
            <person name="Lauersen K.J."/>
            <person name="Blifernez-Klassen O."/>
            <person name="Kalinowski J."/>
            <person name="Goesmann A."/>
            <person name="Mussgnug J.H."/>
            <person name="Kruse O."/>
        </authorList>
    </citation>
    <scope>NUCLEOTIDE SEQUENCE [LARGE SCALE GENOMIC DNA]</scope>
    <source>
        <strain evidence="12 13">SAG 48.87</strain>
    </source>
</reference>
<proteinExistence type="inferred from homology"/>
<evidence type="ECO:0000256" key="5">
    <source>
        <dbReference type="ARBA" id="ARBA00022777"/>
    </source>
</evidence>
<dbReference type="PANTHER" id="PTHR11042:SF160">
    <property type="entry name" value="EUKARYOTIC TRANSLATION INITIATION FACTOR 2-ALPHA KINASE 1"/>
    <property type="match status" value="1"/>
</dbReference>
<evidence type="ECO:0000256" key="4">
    <source>
        <dbReference type="ARBA" id="ARBA00022741"/>
    </source>
</evidence>
<dbReference type="InterPro" id="IPR011009">
    <property type="entry name" value="Kinase-like_dom_sf"/>
</dbReference>
<dbReference type="GeneID" id="25740282"/>
<dbReference type="KEGG" id="mng:MNEG_7406"/>
<evidence type="ECO:0000256" key="8">
    <source>
        <dbReference type="ARBA" id="ARBA00037982"/>
    </source>
</evidence>
<dbReference type="Proteomes" id="UP000054498">
    <property type="component" value="Unassembled WGS sequence"/>
</dbReference>
<dbReference type="GO" id="GO:0005634">
    <property type="term" value="C:nucleus"/>
    <property type="evidence" value="ECO:0007669"/>
    <property type="project" value="TreeGrafter"/>
</dbReference>
<dbReference type="EC" id="2.7.11.1" evidence="1"/>
<evidence type="ECO:0000256" key="2">
    <source>
        <dbReference type="ARBA" id="ARBA00022527"/>
    </source>
</evidence>
<dbReference type="CDD" id="cd00180">
    <property type="entry name" value="PKc"/>
    <property type="match status" value="1"/>
</dbReference>
<dbReference type="PANTHER" id="PTHR11042">
    <property type="entry name" value="EUKARYOTIC TRANSLATION INITIATION FACTOR 2-ALPHA KINASE EIF2-ALPHA KINASE -RELATED"/>
    <property type="match status" value="1"/>
</dbReference>